<dbReference type="NCBIfam" id="TIGR00778">
    <property type="entry name" value="ahpD_dom"/>
    <property type="match status" value="1"/>
</dbReference>
<evidence type="ECO:0000313" key="4">
    <source>
        <dbReference type="Proteomes" id="UP000243591"/>
    </source>
</evidence>
<dbReference type="InterPro" id="IPR004675">
    <property type="entry name" value="AhpD_core"/>
</dbReference>
<reference evidence="5" key="2">
    <citation type="submission" date="2018-04" db="EMBL/GenBank/DDBJ databases">
        <authorList>
            <person name="Illikoud N."/>
        </authorList>
    </citation>
    <scope>NUCLEOTIDE SEQUENCE [LARGE SCALE GENOMIC DNA]</scope>
</reference>
<dbReference type="Gene3D" id="1.20.1290.10">
    <property type="entry name" value="AhpD-like"/>
    <property type="match status" value="1"/>
</dbReference>
<evidence type="ECO:0000313" key="3">
    <source>
        <dbReference type="EMBL" id="SPP26922.1"/>
    </source>
</evidence>
<dbReference type="InterPro" id="IPR003779">
    <property type="entry name" value="CMD-like"/>
</dbReference>
<evidence type="ECO:0000313" key="5">
    <source>
        <dbReference type="Proteomes" id="UP000270190"/>
    </source>
</evidence>
<name>A0A1D2LRB8_BROTH</name>
<dbReference type="PANTHER" id="PTHR35446:SF2">
    <property type="entry name" value="CARBOXYMUCONOLACTONE DECARBOXYLASE-LIKE DOMAIN-CONTAINING PROTEIN"/>
    <property type="match status" value="1"/>
</dbReference>
<protein>
    <submittedName>
        <fullName evidence="2">Carboxymuconolactone decarboxylase family protein</fullName>
    </submittedName>
</protein>
<feature type="domain" description="Carboxymuconolactone decarboxylase-like" evidence="1">
    <location>
        <begin position="15"/>
        <end position="94"/>
    </location>
</feature>
<reference evidence="2 4" key="1">
    <citation type="submission" date="2017-09" db="EMBL/GenBank/DDBJ databases">
        <title>Complete Genome Sequences of Two Strains of the Meat Spoilage Bacterium Brochothrix thermosphacta Isolated from Ground Chicken.</title>
        <authorList>
            <person name="Paoli G.C."/>
            <person name="Wijey C."/>
            <person name="Chen C.-Y."/>
            <person name="Nguyen L."/>
            <person name="Yan X."/>
            <person name="Irwin P.L."/>
        </authorList>
    </citation>
    <scope>NUCLEOTIDE SEQUENCE [LARGE SCALE GENOMIC DNA]</scope>
    <source>
        <strain evidence="2 4">BI</strain>
    </source>
</reference>
<dbReference type="OrthoDB" id="9801997at2"/>
<keyword evidence="4" id="KW-1185">Reference proteome</keyword>
<gene>
    <name evidence="3" type="primary">ydfG</name>
    <name evidence="3" type="ORF">BTBSAS_120058</name>
    <name evidence="2" type="ORF">CNY62_12455</name>
</gene>
<dbReference type="STRING" id="2756.BFR44_03670"/>
<evidence type="ECO:0000313" key="2">
    <source>
        <dbReference type="EMBL" id="ATF27111.1"/>
    </source>
</evidence>
<organism evidence="2 4">
    <name type="scientific">Brochothrix thermosphacta</name>
    <name type="common">Microbacterium thermosphactum</name>
    <dbReference type="NCBI Taxonomy" id="2756"/>
    <lineage>
        <taxon>Bacteria</taxon>
        <taxon>Bacillati</taxon>
        <taxon>Bacillota</taxon>
        <taxon>Bacilli</taxon>
        <taxon>Bacillales</taxon>
        <taxon>Listeriaceae</taxon>
        <taxon>Brochothrix</taxon>
    </lineage>
</organism>
<dbReference type="RefSeq" id="WP_029090933.1">
    <property type="nucleotide sequence ID" value="NZ_CBCPIX010000002.1"/>
</dbReference>
<dbReference type="AlphaFoldDB" id="A0A1D2LRB8"/>
<reference evidence="3" key="3">
    <citation type="submission" date="2018-04" db="EMBL/GenBank/DDBJ databases">
        <authorList>
            <person name="Go L.Y."/>
            <person name="Mitchell J.A."/>
        </authorList>
    </citation>
    <scope>NUCLEOTIDE SEQUENCE</scope>
    <source>
        <strain evidence="3">BSAS1 3</strain>
    </source>
</reference>
<dbReference type="SUPFAM" id="SSF69118">
    <property type="entry name" value="AhpD-like"/>
    <property type="match status" value="1"/>
</dbReference>
<evidence type="ECO:0000259" key="1">
    <source>
        <dbReference type="Pfam" id="PF02627"/>
    </source>
</evidence>
<dbReference type="EMBL" id="OUNC01000004">
    <property type="protein sequence ID" value="SPP26922.1"/>
    <property type="molecule type" value="Genomic_DNA"/>
</dbReference>
<dbReference type="Proteomes" id="UP000243591">
    <property type="component" value="Chromosome"/>
</dbReference>
<dbReference type="InterPro" id="IPR029032">
    <property type="entry name" value="AhpD-like"/>
</dbReference>
<dbReference type="KEGG" id="bths:CNY62_12455"/>
<dbReference type="GO" id="GO:0051920">
    <property type="term" value="F:peroxiredoxin activity"/>
    <property type="evidence" value="ECO:0007669"/>
    <property type="project" value="InterPro"/>
</dbReference>
<accession>A0A1D2LRB8</accession>
<dbReference type="EMBL" id="CP023483">
    <property type="protein sequence ID" value="ATF27111.1"/>
    <property type="molecule type" value="Genomic_DNA"/>
</dbReference>
<dbReference type="Proteomes" id="UP000270190">
    <property type="component" value="Unassembled WGS sequence"/>
</dbReference>
<proteinExistence type="predicted"/>
<dbReference type="PANTHER" id="PTHR35446">
    <property type="entry name" value="SI:CH211-175M2.5"/>
    <property type="match status" value="1"/>
</dbReference>
<sequence>MSNRIAYDKVAPAGLKNLFAMEGYLTQKTGLDNKLRELVKIRVSQINGCAFCLNMHTQDARKIGETEQRLNVLVAWRETSLFTATEEAALALAEKLTRIADNQISEVFYQEIRAFFDEKDFTDLVLLITQINTWNRISIVMANEVE</sequence>
<dbReference type="Pfam" id="PF02627">
    <property type="entry name" value="CMD"/>
    <property type="match status" value="1"/>
</dbReference>